<feature type="compositionally biased region" description="Basic and acidic residues" evidence="1">
    <location>
        <begin position="54"/>
        <end position="67"/>
    </location>
</feature>
<dbReference type="AlphaFoldDB" id="A0A838A886"/>
<organism evidence="2 3">
    <name type="scientific">Haloechinothrix aidingensis</name>
    <dbReference type="NCBI Taxonomy" id="2752311"/>
    <lineage>
        <taxon>Bacteria</taxon>
        <taxon>Bacillati</taxon>
        <taxon>Actinomycetota</taxon>
        <taxon>Actinomycetes</taxon>
        <taxon>Pseudonocardiales</taxon>
        <taxon>Pseudonocardiaceae</taxon>
        <taxon>Haloechinothrix</taxon>
    </lineage>
</organism>
<protein>
    <submittedName>
        <fullName evidence="2">DUF2795 domain-containing protein</fullName>
    </submittedName>
</protein>
<gene>
    <name evidence="2" type="ORF">H0B56_05065</name>
</gene>
<feature type="region of interest" description="Disordered" evidence="1">
    <location>
        <begin position="46"/>
        <end position="67"/>
    </location>
</feature>
<comment type="caution">
    <text evidence="2">The sequence shown here is derived from an EMBL/GenBank/DDBJ whole genome shotgun (WGS) entry which is preliminary data.</text>
</comment>
<evidence type="ECO:0000313" key="2">
    <source>
        <dbReference type="EMBL" id="MBA0124907.1"/>
    </source>
</evidence>
<sequence length="67" mass="7676">MTDADIRRVRKALQGLEYPATKEDILDYVVEREPDARTERAVRALPDGTYHSAKHVEDAVPQRPEQT</sequence>
<dbReference type="EMBL" id="JACCKD010000002">
    <property type="protein sequence ID" value="MBA0124907.1"/>
    <property type="molecule type" value="Genomic_DNA"/>
</dbReference>
<accession>A0A838A886</accession>
<dbReference type="RefSeq" id="WP_180891782.1">
    <property type="nucleotide sequence ID" value="NZ_JACCKD010000002.1"/>
</dbReference>
<proteinExistence type="predicted"/>
<name>A0A838A886_9PSEU</name>
<reference evidence="2 3" key="1">
    <citation type="submission" date="2020-07" db="EMBL/GenBank/DDBJ databases">
        <title>Genome of Haloechinothrix sp.</title>
        <authorList>
            <person name="Tang S.-K."/>
            <person name="Yang L."/>
            <person name="Zhu W.-Y."/>
        </authorList>
    </citation>
    <scope>NUCLEOTIDE SEQUENCE [LARGE SCALE GENOMIC DNA]</scope>
    <source>
        <strain evidence="2 3">YIM 98757</strain>
    </source>
</reference>
<evidence type="ECO:0000256" key="1">
    <source>
        <dbReference type="SAM" id="MobiDB-lite"/>
    </source>
</evidence>
<dbReference type="Proteomes" id="UP000582974">
    <property type="component" value="Unassembled WGS sequence"/>
</dbReference>
<dbReference type="Pfam" id="PF11387">
    <property type="entry name" value="DUF2795"/>
    <property type="match status" value="1"/>
</dbReference>
<dbReference type="InterPro" id="IPR021527">
    <property type="entry name" value="DUF2795"/>
</dbReference>
<evidence type="ECO:0000313" key="3">
    <source>
        <dbReference type="Proteomes" id="UP000582974"/>
    </source>
</evidence>
<keyword evidence="3" id="KW-1185">Reference proteome</keyword>